<dbReference type="InterPro" id="IPR033248">
    <property type="entry name" value="Transketolase_C"/>
</dbReference>
<evidence type="ECO:0000256" key="4">
    <source>
        <dbReference type="RuleBase" id="RU364074"/>
    </source>
</evidence>
<gene>
    <name evidence="6" type="primary">jg3845</name>
    <name evidence="6" type="ORF">PAEG_LOCUS28031</name>
</gene>
<evidence type="ECO:0000256" key="1">
    <source>
        <dbReference type="ARBA" id="ARBA00001964"/>
    </source>
</evidence>
<dbReference type="PANTHER" id="PTHR11624">
    <property type="entry name" value="DEHYDROGENASE RELATED"/>
    <property type="match status" value="1"/>
</dbReference>
<organism evidence="6 7">
    <name type="scientific">Pararge aegeria aegeria</name>
    <dbReference type="NCBI Taxonomy" id="348720"/>
    <lineage>
        <taxon>Eukaryota</taxon>
        <taxon>Metazoa</taxon>
        <taxon>Ecdysozoa</taxon>
        <taxon>Arthropoda</taxon>
        <taxon>Hexapoda</taxon>
        <taxon>Insecta</taxon>
        <taxon>Pterygota</taxon>
        <taxon>Neoptera</taxon>
        <taxon>Endopterygota</taxon>
        <taxon>Lepidoptera</taxon>
        <taxon>Glossata</taxon>
        <taxon>Ditrysia</taxon>
        <taxon>Papilionoidea</taxon>
        <taxon>Nymphalidae</taxon>
        <taxon>Satyrinae</taxon>
        <taxon>Satyrini</taxon>
        <taxon>Parargina</taxon>
        <taxon>Pararge</taxon>
    </lineage>
</organism>
<proteinExistence type="predicted"/>
<evidence type="ECO:0000259" key="5">
    <source>
        <dbReference type="Pfam" id="PF02780"/>
    </source>
</evidence>
<evidence type="ECO:0000256" key="3">
    <source>
        <dbReference type="ARBA" id="ARBA00023052"/>
    </source>
</evidence>
<keyword evidence="4" id="KW-0670">Pyruvate</keyword>
<dbReference type="PANTHER" id="PTHR11624:SF96">
    <property type="entry name" value="PYRUVATE DEHYDROGENASE E1 COMPONENT SUBUNIT BETA, MITOCHONDRIAL"/>
    <property type="match status" value="1"/>
</dbReference>
<dbReference type="Pfam" id="PF02780">
    <property type="entry name" value="Transketolase_C"/>
    <property type="match status" value="1"/>
</dbReference>
<dbReference type="OrthoDB" id="10266385at2759"/>
<evidence type="ECO:0000313" key="6">
    <source>
        <dbReference type="EMBL" id="CAH2270129.1"/>
    </source>
</evidence>
<comment type="caution">
    <text evidence="6">The sequence shown here is derived from an EMBL/GenBank/DDBJ whole genome shotgun (WGS) entry which is preliminary data.</text>
</comment>
<dbReference type="SUPFAM" id="SSF52922">
    <property type="entry name" value="TK C-terminal domain-like"/>
    <property type="match status" value="1"/>
</dbReference>
<dbReference type="Proteomes" id="UP000838756">
    <property type="component" value="Unassembled WGS sequence"/>
</dbReference>
<feature type="domain" description="Transketolase C-terminal" evidence="5">
    <location>
        <begin position="1"/>
        <end position="45"/>
    </location>
</feature>
<comment type="catalytic activity">
    <reaction evidence="4">
        <text>N(6)-[(R)-lipoyl]-L-lysyl-[protein] + pyruvate + H(+) = N(6)-[(R)-S(8)-acetyldihydrolipoyl]-L-lysyl-[protein] + CO2</text>
        <dbReference type="Rhea" id="RHEA:19189"/>
        <dbReference type="Rhea" id="RHEA-COMP:10474"/>
        <dbReference type="Rhea" id="RHEA-COMP:10478"/>
        <dbReference type="ChEBI" id="CHEBI:15361"/>
        <dbReference type="ChEBI" id="CHEBI:15378"/>
        <dbReference type="ChEBI" id="CHEBI:16526"/>
        <dbReference type="ChEBI" id="CHEBI:83099"/>
        <dbReference type="ChEBI" id="CHEBI:83111"/>
        <dbReference type="EC" id="1.2.4.1"/>
    </reaction>
</comment>
<dbReference type="GO" id="GO:0006086">
    <property type="term" value="P:pyruvate decarboxylation to acetyl-CoA"/>
    <property type="evidence" value="ECO:0007669"/>
    <property type="project" value="InterPro"/>
</dbReference>
<keyword evidence="2 4" id="KW-0560">Oxidoreductase</keyword>
<dbReference type="InterPro" id="IPR027110">
    <property type="entry name" value="PDHB_mito-type"/>
</dbReference>
<reference evidence="6" key="1">
    <citation type="submission" date="2022-03" db="EMBL/GenBank/DDBJ databases">
        <authorList>
            <person name="Lindestad O."/>
        </authorList>
    </citation>
    <scope>NUCLEOTIDE SEQUENCE</scope>
</reference>
<evidence type="ECO:0000313" key="7">
    <source>
        <dbReference type="Proteomes" id="UP000838756"/>
    </source>
</evidence>
<comment type="function">
    <text evidence="4">The pyruvate dehydrogenase complex catalyzes the overall conversion of pyruvate to acetyl-CoA and CO2.</text>
</comment>
<feature type="non-terminal residue" evidence="6">
    <location>
        <position position="1"/>
    </location>
</feature>
<protein>
    <recommendedName>
        <fullName evidence="4">Pyruvate dehydrogenase E1 component subunit beta</fullName>
        <ecNumber evidence="4">1.2.4.1</ecNumber>
    </recommendedName>
</protein>
<accession>A0A8S4SKJ4</accession>
<name>A0A8S4SKJ4_9NEOP</name>
<comment type="cofactor">
    <cofactor evidence="1 4">
        <name>thiamine diphosphate</name>
        <dbReference type="ChEBI" id="CHEBI:58937"/>
    </cofactor>
</comment>
<keyword evidence="7" id="KW-1185">Reference proteome</keyword>
<evidence type="ECO:0000256" key="2">
    <source>
        <dbReference type="ARBA" id="ARBA00023002"/>
    </source>
</evidence>
<dbReference type="InterPro" id="IPR009014">
    <property type="entry name" value="Transketo_C/PFOR_II"/>
</dbReference>
<dbReference type="GO" id="GO:0004739">
    <property type="term" value="F:pyruvate dehydrogenase (acetyl-transferring) activity"/>
    <property type="evidence" value="ECO:0007669"/>
    <property type="project" value="UniProtKB-UniRule"/>
</dbReference>
<dbReference type="EC" id="1.2.4.1" evidence="4"/>
<keyword evidence="3 4" id="KW-0786">Thiamine pyrophosphate</keyword>
<dbReference type="Gene3D" id="3.40.50.920">
    <property type="match status" value="1"/>
</dbReference>
<dbReference type="EMBL" id="CAKXAJ010026567">
    <property type="protein sequence ID" value="CAH2270129.1"/>
    <property type="molecule type" value="Genomic_DNA"/>
</dbReference>
<dbReference type="AlphaFoldDB" id="A0A8S4SKJ4"/>
<sequence length="63" mass="7007">IECEVINLRSIRPLDFDTIAQSIAKTHHLITVEQGWPQSGESSSHRALWELIISIFSLAGSFG</sequence>